<feature type="region of interest" description="Disordered" evidence="9">
    <location>
        <begin position="190"/>
        <end position="212"/>
    </location>
</feature>
<dbReference type="GO" id="GO:0006417">
    <property type="term" value="P:regulation of translation"/>
    <property type="evidence" value="ECO:0007669"/>
    <property type="project" value="TreeGrafter"/>
</dbReference>
<evidence type="ECO:0000259" key="11">
    <source>
        <dbReference type="Pfam" id="PF10099"/>
    </source>
</evidence>
<evidence type="ECO:0000256" key="3">
    <source>
        <dbReference type="ARBA" id="ARBA00022475"/>
    </source>
</evidence>
<gene>
    <name evidence="13" type="ORF">Mrose_00629</name>
</gene>
<comment type="subcellular location">
    <subcellularLocation>
        <location evidence="2">Cell membrane</location>
    </subcellularLocation>
    <subcellularLocation>
        <location evidence="1">Membrane</location>
        <topology evidence="1">Single-pass membrane protein</topology>
    </subcellularLocation>
</comment>
<evidence type="ECO:0000313" key="14">
    <source>
        <dbReference type="Proteomes" id="UP000265341"/>
    </source>
</evidence>
<dbReference type="Proteomes" id="UP000265341">
    <property type="component" value="Unassembled WGS sequence"/>
</dbReference>
<dbReference type="EMBL" id="QWLA01000007">
    <property type="protein sequence ID" value="RIH88801.1"/>
    <property type="molecule type" value="Genomic_DNA"/>
</dbReference>
<evidence type="ECO:0000256" key="1">
    <source>
        <dbReference type="ARBA" id="ARBA00004167"/>
    </source>
</evidence>
<dbReference type="GO" id="GO:0005886">
    <property type="term" value="C:plasma membrane"/>
    <property type="evidence" value="ECO:0007669"/>
    <property type="project" value="UniProtKB-SubCell"/>
</dbReference>
<keyword evidence="6 10" id="KW-0472">Membrane</keyword>
<evidence type="ECO:0000256" key="9">
    <source>
        <dbReference type="SAM" id="MobiDB-lite"/>
    </source>
</evidence>
<organism evidence="13 14">
    <name type="scientific">Calidithermus roseus</name>
    <dbReference type="NCBI Taxonomy" id="1644118"/>
    <lineage>
        <taxon>Bacteria</taxon>
        <taxon>Thermotogati</taxon>
        <taxon>Deinococcota</taxon>
        <taxon>Deinococci</taxon>
        <taxon>Thermales</taxon>
        <taxon>Thermaceae</taxon>
        <taxon>Calidithermus</taxon>
    </lineage>
</organism>
<dbReference type="PANTHER" id="PTHR37461:SF1">
    <property type="entry name" value="ANTI-SIGMA-K FACTOR RSKA"/>
    <property type="match status" value="1"/>
</dbReference>
<dbReference type="PANTHER" id="PTHR37461">
    <property type="entry name" value="ANTI-SIGMA-K FACTOR RSKA"/>
    <property type="match status" value="1"/>
</dbReference>
<keyword evidence="5 10" id="KW-1133">Transmembrane helix</keyword>
<protein>
    <recommendedName>
        <fullName evidence="8">Regulator of SigK</fullName>
    </recommendedName>
    <alternativeName>
        <fullName evidence="7">Sigma-K anti-sigma factor RskA</fullName>
    </alternativeName>
</protein>
<sequence>MEFRDLLPDYLLGQLDSEEARRLEAQLERSPELQAELNSLRAALFRLPEQLAPITPPPRVWSRIQKRLRGRRLLPWSQIAAVAASLALVFAGIGLYQLQSLRALQAEQAKIARWLAIPEGKWRAIKNAQGEGIGTMIWLEDGSCLIVMKDPAPRDRVYQAWGRKDGQPVSLGIFRGRVYETRYEGFERMGVSLEPPGGSPQPTQPLGSVPVS</sequence>
<evidence type="ECO:0000256" key="7">
    <source>
        <dbReference type="ARBA" id="ARBA00029829"/>
    </source>
</evidence>
<evidence type="ECO:0000256" key="10">
    <source>
        <dbReference type="SAM" id="Phobius"/>
    </source>
</evidence>
<keyword evidence="14" id="KW-1185">Reference proteome</keyword>
<reference evidence="13 14" key="1">
    <citation type="submission" date="2018-08" db="EMBL/GenBank/DDBJ databases">
        <title>Meiothermus roseus NBRC 110900 genome sequencing project.</title>
        <authorList>
            <person name="Da Costa M.S."/>
            <person name="Albuquerque L."/>
            <person name="Raposo P."/>
            <person name="Froufe H.J.C."/>
            <person name="Barroso C.S."/>
            <person name="Egas C."/>
        </authorList>
    </citation>
    <scope>NUCLEOTIDE SEQUENCE [LARGE SCALE GENOMIC DNA]</scope>
    <source>
        <strain evidence="13 14">NBRC 110900</strain>
    </source>
</reference>
<dbReference type="InterPro" id="IPR041916">
    <property type="entry name" value="Anti_sigma_zinc_sf"/>
</dbReference>
<evidence type="ECO:0000256" key="6">
    <source>
        <dbReference type="ARBA" id="ARBA00023136"/>
    </source>
</evidence>
<evidence type="ECO:0000256" key="4">
    <source>
        <dbReference type="ARBA" id="ARBA00022692"/>
    </source>
</evidence>
<evidence type="ECO:0000313" key="13">
    <source>
        <dbReference type="EMBL" id="RIH88801.1"/>
    </source>
</evidence>
<keyword evidence="4 10" id="KW-0812">Transmembrane</keyword>
<dbReference type="InterPro" id="IPR051474">
    <property type="entry name" value="Anti-sigma-K/W_factor"/>
</dbReference>
<dbReference type="InterPro" id="IPR027383">
    <property type="entry name" value="Znf_put"/>
</dbReference>
<evidence type="ECO:0000256" key="8">
    <source>
        <dbReference type="ARBA" id="ARBA00030803"/>
    </source>
</evidence>
<feature type="transmembrane region" description="Helical" evidence="10">
    <location>
        <begin position="73"/>
        <end position="96"/>
    </location>
</feature>
<accession>A0A399F2F4</accession>
<evidence type="ECO:0000259" key="12">
    <source>
        <dbReference type="Pfam" id="PF13490"/>
    </source>
</evidence>
<proteinExistence type="predicted"/>
<dbReference type="Pfam" id="PF13490">
    <property type="entry name" value="zf-HC2"/>
    <property type="match status" value="1"/>
</dbReference>
<dbReference type="NCBIfam" id="NF010501">
    <property type="entry name" value="PRK13920.1"/>
    <property type="match status" value="1"/>
</dbReference>
<dbReference type="RefSeq" id="WP_182482652.1">
    <property type="nucleotide sequence ID" value="NZ_QWLA01000007.1"/>
</dbReference>
<feature type="domain" description="Anti-sigma K factor RskA C-terminal" evidence="11">
    <location>
        <begin position="80"/>
        <end position="207"/>
    </location>
</feature>
<feature type="domain" description="Putative zinc-finger" evidence="12">
    <location>
        <begin position="2"/>
        <end position="32"/>
    </location>
</feature>
<comment type="caution">
    <text evidence="13">The sequence shown here is derived from an EMBL/GenBank/DDBJ whole genome shotgun (WGS) entry which is preliminary data.</text>
</comment>
<name>A0A399F2F4_9DEIN</name>
<dbReference type="InterPro" id="IPR018764">
    <property type="entry name" value="RskA_C"/>
</dbReference>
<dbReference type="Gene3D" id="1.10.10.1320">
    <property type="entry name" value="Anti-sigma factor, zinc-finger domain"/>
    <property type="match status" value="1"/>
</dbReference>
<dbReference type="AlphaFoldDB" id="A0A399F2F4"/>
<evidence type="ECO:0000256" key="2">
    <source>
        <dbReference type="ARBA" id="ARBA00004236"/>
    </source>
</evidence>
<dbReference type="GO" id="GO:0016989">
    <property type="term" value="F:sigma factor antagonist activity"/>
    <property type="evidence" value="ECO:0007669"/>
    <property type="project" value="TreeGrafter"/>
</dbReference>
<keyword evidence="3" id="KW-1003">Cell membrane</keyword>
<evidence type="ECO:0000256" key="5">
    <source>
        <dbReference type="ARBA" id="ARBA00022989"/>
    </source>
</evidence>
<dbReference type="Pfam" id="PF10099">
    <property type="entry name" value="RskA_C"/>
    <property type="match status" value="1"/>
</dbReference>